<name>A0AC61D774_9FIRM</name>
<organism evidence="1 2">
    <name type="scientific">Sporanaerobium hydrogeniformans</name>
    <dbReference type="NCBI Taxonomy" id="3072179"/>
    <lineage>
        <taxon>Bacteria</taxon>
        <taxon>Bacillati</taxon>
        <taxon>Bacillota</taxon>
        <taxon>Clostridia</taxon>
        <taxon>Lachnospirales</taxon>
        <taxon>Lachnospiraceae</taxon>
        <taxon>Sporanaerobium</taxon>
    </lineage>
</organism>
<accession>A0AC61D774</accession>
<reference evidence="1" key="1">
    <citation type="submission" date="2017-10" db="EMBL/GenBank/DDBJ databases">
        <title>Genome sequence of cellulolytic Lachnospiraceae bacterium XHS1971 isolated from hotspring sediment.</title>
        <authorList>
            <person name="Vasudevan G."/>
            <person name="Joshi A.J."/>
            <person name="Hivarkar S."/>
            <person name="Lanjekar V.B."/>
            <person name="Dhakephalkar P.K."/>
            <person name="Dagar S."/>
        </authorList>
    </citation>
    <scope>NUCLEOTIDE SEQUENCE</scope>
    <source>
        <strain evidence="1">XHS1971</strain>
    </source>
</reference>
<keyword evidence="2" id="KW-1185">Reference proteome</keyword>
<dbReference type="Proteomes" id="UP000224460">
    <property type="component" value="Unassembled WGS sequence"/>
</dbReference>
<comment type="caution">
    <text evidence="1">The sequence shown here is derived from an EMBL/GenBank/DDBJ whole genome shotgun (WGS) entry which is preliminary data.</text>
</comment>
<protein>
    <submittedName>
        <fullName evidence="1">Uncharacterized protein</fullName>
    </submittedName>
</protein>
<proteinExistence type="predicted"/>
<sequence length="96" mass="10659">MEDFSNLIKPELLVLIPILYLIGNFFKQSTIVPDKLIPLYLGLLSIVLCGTRIFADLPHLTVPVILTATFSSVTQGIMVAATSVYAHQIYHQTTKK</sequence>
<evidence type="ECO:0000313" key="2">
    <source>
        <dbReference type="Proteomes" id="UP000224460"/>
    </source>
</evidence>
<gene>
    <name evidence="1" type="ORF">CS063_15670</name>
</gene>
<evidence type="ECO:0000313" key="1">
    <source>
        <dbReference type="EMBL" id="PHV69436.1"/>
    </source>
</evidence>
<dbReference type="EMBL" id="PEDL01000028">
    <property type="protein sequence ID" value="PHV69436.1"/>
    <property type="molecule type" value="Genomic_DNA"/>
</dbReference>